<keyword evidence="4" id="KW-0653">Protein transport</keyword>
<dbReference type="OrthoDB" id="5835136at2759"/>
<keyword evidence="3" id="KW-1000">Mitochondrion outer membrane</keyword>
<feature type="domain" description="Metaxin glutathione S-transferase" evidence="9">
    <location>
        <begin position="184"/>
        <end position="243"/>
    </location>
</feature>
<evidence type="ECO:0000256" key="6">
    <source>
        <dbReference type="ARBA" id="ARBA00023136"/>
    </source>
</evidence>
<dbReference type="GO" id="GO:0001401">
    <property type="term" value="C:SAM complex"/>
    <property type="evidence" value="ECO:0007669"/>
    <property type="project" value="InterPro"/>
</dbReference>
<proteinExistence type="predicted"/>
<evidence type="ECO:0000256" key="3">
    <source>
        <dbReference type="ARBA" id="ARBA00022787"/>
    </source>
</evidence>
<organism evidence="10 11">
    <name type="scientific">Photinus pyralis</name>
    <name type="common">Common eastern firefly</name>
    <name type="synonym">Lampyris pyralis</name>
    <dbReference type="NCBI Taxonomy" id="7054"/>
    <lineage>
        <taxon>Eukaryota</taxon>
        <taxon>Metazoa</taxon>
        <taxon>Ecdysozoa</taxon>
        <taxon>Arthropoda</taxon>
        <taxon>Hexapoda</taxon>
        <taxon>Insecta</taxon>
        <taxon>Pterygota</taxon>
        <taxon>Neoptera</taxon>
        <taxon>Endopterygota</taxon>
        <taxon>Coleoptera</taxon>
        <taxon>Polyphaga</taxon>
        <taxon>Elateriformia</taxon>
        <taxon>Elateroidea</taxon>
        <taxon>Lampyridae</taxon>
        <taxon>Lampyrinae</taxon>
        <taxon>Photinus</taxon>
    </lineage>
</organism>
<evidence type="ECO:0000259" key="9">
    <source>
        <dbReference type="Pfam" id="PF17171"/>
    </source>
</evidence>
<evidence type="ECO:0008006" key="12">
    <source>
        <dbReference type="Google" id="ProtNLM"/>
    </source>
</evidence>
<feature type="domain" description="Mitochondrial outer membrane transport complex Sam37/metaxin N-terminal" evidence="8">
    <location>
        <begin position="36"/>
        <end position="152"/>
    </location>
</feature>
<gene>
    <name evidence="10" type="ORF">PPYR_00417</name>
</gene>
<name>A0A5N4B1H0_PHOPY</name>
<evidence type="ECO:0000313" key="11">
    <source>
        <dbReference type="Proteomes" id="UP000327044"/>
    </source>
</evidence>
<evidence type="ECO:0000256" key="4">
    <source>
        <dbReference type="ARBA" id="ARBA00022927"/>
    </source>
</evidence>
<dbReference type="InterPro" id="IPR050931">
    <property type="entry name" value="Mito_Protein_Transport_Metaxin"/>
</dbReference>
<dbReference type="GO" id="GO:0015031">
    <property type="term" value="P:protein transport"/>
    <property type="evidence" value="ECO:0007669"/>
    <property type="project" value="UniProtKB-KW"/>
</dbReference>
<accession>A0A5N4B1H0</accession>
<dbReference type="Proteomes" id="UP000327044">
    <property type="component" value="Unassembled WGS sequence"/>
</dbReference>
<protein>
    <recommendedName>
        <fullName evidence="12">Metaxin glutathione S-transferase domain-containing protein</fullName>
    </recommendedName>
</protein>
<evidence type="ECO:0000256" key="1">
    <source>
        <dbReference type="ARBA" id="ARBA00004294"/>
    </source>
</evidence>
<dbReference type="Pfam" id="PF10568">
    <property type="entry name" value="Tom37"/>
    <property type="match status" value="1"/>
</dbReference>
<evidence type="ECO:0000259" key="8">
    <source>
        <dbReference type="Pfam" id="PF10568"/>
    </source>
</evidence>
<evidence type="ECO:0000313" key="10">
    <source>
        <dbReference type="EMBL" id="KAB0803447.1"/>
    </source>
</evidence>
<dbReference type="InterPro" id="IPR033468">
    <property type="entry name" value="Metaxin_GST"/>
</dbReference>
<dbReference type="AlphaFoldDB" id="A0A5N4B1H0"/>
<dbReference type="GO" id="GO:0007005">
    <property type="term" value="P:mitochondrion organization"/>
    <property type="evidence" value="ECO:0007669"/>
    <property type="project" value="TreeGrafter"/>
</dbReference>
<evidence type="ECO:0000256" key="2">
    <source>
        <dbReference type="ARBA" id="ARBA00022448"/>
    </source>
</evidence>
<comment type="subcellular location">
    <subcellularLocation>
        <location evidence="1">Mitochondrion outer membrane</location>
    </subcellularLocation>
</comment>
<dbReference type="InterPro" id="IPR019564">
    <property type="entry name" value="Sam37/metaxin_N"/>
</dbReference>
<dbReference type="EMBL" id="VVIM01000001">
    <property type="protein sequence ID" value="KAB0803447.1"/>
    <property type="molecule type" value="Genomic_DNA"/>
</dbReference>
<keyword evidence="5" id="KW-0496">Mitochondrion</keyword>
<keyword evidence="6 7" id="KW-0472">Membrane</keyword>
<dbReference type="Pfam" id="PF17171">
    <property type="entry name" value="GST_C_6"/>
    <property type="match status" value="1"/>
</dbReference>
<reference evidence="10 11" key="1">
    <citation type="journal article" date="2018" name="Elife">
        <title>Firefly genomes illuminate parallel origins of bioluminescence in beetles.</title>
        <authorList>
            <person name="Fallon T.R."/>
            <person name="Lower S.E."/>
            <person name="Chang C.H."/>
            <person name="Bessho-Uehara M."/>
            <person name="Martin G.J."/>
            <person name="Bewick A.J."/>
            <person name="Behringer M."/>
            <person name="Debat H.J."/>
            <person name="Wong I."/>
            <person name="Day J.C."/>
            <person name="Suvorov A."/>
            <person name="Silva C.J."/>
            <person name="Stanger-Hall K.F."/>
            <person name="Hall D.W."/>
            <person name="Schmitz R.J."/>
            <person name="Nelson D.R."/>
            <person name="Lewis S.M."/>
            <person name="Shigenobu S."/>
            <person name="Bybee S.M."/>
            <person name="Larracuente A.M."/>
            <person name="Oba Y."/>
            <person name="Weng J.K."/>
        </authorList>
    </citation>
    <scope>NUCLEOTIDE SEQUENCE [LARGE SCALE GENOMIC DNA]</scope>
    <source>
        <strain evidence="10">1611_PpyrPB1</strain>
        <tissue evidence="10">Whole body</tissue>
    </source>
</reference>
<keyword evidence="7" id="KW-1133">Transmembrane helix</keyword>
<keyword evidence="7" id="KW-0812">Transmembrane</keyword>
<evidence type="ECO:0000256" key="7">
    <source>
        <dbReference type="SAM" id="Phobius"/>
    </source>
</evidence>
<dbReference type="FunCoup" id="A0A5N4B1H0">
    <property type="interactions" value="1490"/>
</dbReference>
<feature type="transmembrane region" description="Helical" evidence="7">
    <location>
        <begin position="273"/>
        <end position="294"/>
    </location>
</feature>
<dbReference type="PANTHER" id="PTHR12289:SF41">
    <property type="entry name" value="FAILED AXON CONNECTIONS-RELATED"/>
    <property type="match status" value="1"/>
</dbReference>
<keyword evidence="2" id="KW-0813">Transport</keyword>
<keyword evidence="11" id="KW-1185">Reference proteome</keyword>
<evidence type="ECO:0000256" key="5">
    <source>
        <dbReference type="ARBA" id="ARBA00023128"/>
    </source>
</evidence>
<dbReference type="InParanoid" id="A0A5N4B1H0"/>
<comment type="caution">
    <text evidence="10">The sequence shown here is derived from an EMBL/GenBank/DDBJ whole genome shotgun (WGS) entry which is preliminary data.</text>
</comment>
<dbReference type="PANTHER" id="PTHR12289">
    <property type="entry name" value="METAXIN RELATED"/>
    <property type="match status" value="1"/>
</dbReference>
<sequence length="299" mass="35349">MYLGNDPEYPTSYTRPPITIRVWPGDYGAPSVDPTSLIVLTVCKMHKVPVKIVPAFFPFLVDIPSIEERNLLIVDKEKILDYVFQLCHEESLLNARQRRKLRAYKQYFMQHFGGPFYFDCWIHETNFTHAIETWFTRVIPFPFNLLYLHQKRKLAQNEFNLVKRTSEADTFMSSKYEGAAVCLGDFDYLLKDDRKFLYKNIPTSLDAIVYSYLVIAMNMPLQNPKLQQFIYRHKWLVNYVHRITKEYFPNTSYQFQYVDPVYAPYDRVSTKCLIIFGMCVTILMALYAHTNGIFKLKKD</sequence>